<evidence type="ECO:0000259" key="1">
    <source>
        <dbReference type="Pfam" id="PF01471"/>
    </source>
</evidence>
<dbReference type="SUPFAM" id="SSF47090">
    <property type="entry name" value="PGBD-like"/>
    <property type="match status" value="1"/>
</dbReference>
<dbReference type="InterPro" id="IPR013423">
    <property type="entry name" value="CHP02594"/>
</dbReference>
<accession>A0AAE2AWZ2</accession>
<evidence type="ECO:0000313" key="3">
    <source>
        <dbReference type="Proteomes" id="UP000032086"/>
    </source>
</evidence>
<comment type="caution">
    <text evidence="2">The sequence shown here is derived from an EMBL/GenBank/DDBJ whole genome shotgun (WGS) entry which is preliminary data.</text>
</comment>
<dbReference type="RefSeq" id="WP_042608015.1">
    <property type="nucleotide sequence ID" value="NZ_JXQY01000012.1"/>
</dbReference>
<dbReference type="Proteomes" id="UP000032086">
    <property type="component" value="Unassembled WGS sequence"/>
</dbReference>
<dbReference type="InterPro" id="IPR002477">
    <property type="entry name" value="Peptidoglycan-bd-like"/>
</dbReference>
<proteinExistence type="predicted"/>
<dbReference type="EMBL" id="JXQY01000012">
    <property type="protein sequence ID" value="KIP94545.1"/>
    <property type="molecule type" value="Genomic_DNA"/>
</dbReference>
<feature type="domain" description="Peptidoglycan binding-like" evidence="1">
    <location>
        <begin position="4"/>
        <end position="58"/>
    </location>
</feature>
<gene>
    <name evidence="2" type="ORF">RU10_09390</name>
</gene>
<dbReference type="Pfam" id="PF01471">
    <property type="entry name" value="PG_binding_1"/>
    <property type="match status" value="1"/>
</dbReference>
<dbReference type="InterPro" id="IPR036365">
    <property type="entry name" value="PGBD-like_sf"/>
</dbReference>
<dbReference type="AlphaFoldDB" id="A0AAE2AWZ2"/>
<dbReference type="NCBIfam" id="TIGR02594">
    <property type="entry name" value="TIGR02594 family protein"/>
    <property type="match status" value="1"/>
</dbReference>
<evidence type="ECO:0000313" key="2">
    <source>
        <dbReference type="EMBL" id="KIP94545.1"/>
    </source>
</evidence>
<protein>
    <recommendedName>
        <fullName evidence="1">Peptidoglycan binding-like domain-containing protein</fullName>
    </recommendedName>
</protein>
<dbReference type="Gene3D" id="1.10.101.10">
    <property type="entry name" value="PGBD-like superfamily/PGBD"/>
    <property type="match status" value="1"/>
</dbReference>
<organism evidence="2 3">
    <name type="scientific">Pseudomonas fluorescens</name>
    <dbReference type="NCBI Taxonomy" id="294"/>
    <lineage>
        <taxon>Bacteria</taxon>
        <taxon>Pseudomonadati</taxon>
        <taxon>Pseudomonadota</taxon>
        <taxon>Gammaproteobacteria</taxon>
        <taxon>Pseudomonadales</taxon>
        <taxon>Pseudomonadaceae</taxon>
        <taxon>Pseudomonas</taxon>
    </lineage>
</organism>
<name>A0AAE2AWZ2_PSEFL</name>
<dbReference type="InterPro" id="IPR036366">
    <property type="entry name" value="PGBDSf"/>
</dbReference>
<reference evidence="2 3" key="1">
    <citation type="submission" date="2014-12" db="EMBL/GenBank/DDBJ databases">
        <title>16Stimator: statistical estimation of ribosomal gene copy numbers from draft genome assemblies.</title>
        <authorList>
            <person name="Perisin M.A."/>
            <person name="Vetter M."/>
            <person name="Gilbert J.A."/>
            <person name="Bergelson J."/>
        </authorList>
    </citation>
    <scope>NUCLEOTIDE SEQUENCE [LARGE SCALE GENOMIC DNA]</scope>
    <source>
        <strain evidence="2 3">MEP34</strain>
    </source>
</reference>
<sequence length="234" mass="25608">MASERIKQIQKTLISKGFFPGEVDGVWGRRTIAATKAFQKKMGLDVDGIVGPNTTIALFGENELLAGGPLLPWLAEAQHLLGTREVLGNRNNPVILNWADDLDIHYSGDEVPWCGLFVGHCVAATMVDEILPANPLGARQWEKFGDPIEPRLGAIMVFWRISKSSGFGHVGLYTGEDETAFRILGGNQSDNVCFTWVSKERFVKARWPKTAISLGGGQAIVTMNRAQDLSNNEA</sequence>